<dbReference type="InterPro" id="IPR017969">
    <property type="entry name" value="Heavy-metal-associated_CS"/>
</dbReference>
<dbReference type="Proteomes" id="UP000309061">
    <property type="component" value="Chromosome"/>
</dbReference>
<feature type="transmembrane region" description="Helical" evidence="3">
    <location>
        <begin position="168"/>
        <end position="187"/>
    </location>
</feature>
<dbReference type="GO" id="GO:0046872">
    <property type="term" value="F:metal ion binding"/>
    <property type="evidence" value="ECO:0007669"/>
    <property type="project" value="UniProtKB-KW"/>
</dbReference>
<evidence type="ECO:0000256" key="3">
    <source>
        <dbReference type="SAM" id="Phobius"/>
    </source>
</evidence>
<feature type="transmembrane region" description="Helical" evidence="3">
    <location>
        <begin position="122"/>
        <end position="147"/>
    </location>
</feature>
<dbReference type="Gene3D" id="3.30.70.100">
    <property type="match status" value="1"/>
</dbReference>
<dbReference type="AlphaFoldDB" id="A0A6B8KHQ3"/>
<feature type="transmembrane region" description="Helical" evidence="3">
    <location>
        <begin position="82"/>
        <end position="102"/>
    </location>
</feature>
<keyword evidence="3" id="KW-0472">Membrane</keyword>
<dbReference type="CDD" id="cd00118">
    <property type="entry name" value="LysM"/>
    <property type="match status" value="1"/>
</dbReference>
<dbReference type="Gene3D" id="2.60.40.420">
    <property type="entry name" value="Cupredoxins - blue copper proteins"/>
    <property type="match status" value="1"/>
</dbReference>
<dbReference type="Gene3D" id="3.10.350.10">
    <property type="entry name" value="LysM domain"/>
    <property type="match status" value="1"/>
</dbReference>
<keyword evidence="3" id="KW-0812">Transmembrane</keyword>
<feature type="transmembrane region" description="Helical" evidence="3">
    <location>
        <begin position="244"/>
        <end position="266"/>
    </location>
</feature>
<dbReference type="InterPro" id="IPR036163">
    <property type="entry name" value="HMA_dom_sf"/>
</dbReference>
<dbReference type="Pfam" id="PF01476">
    <property type="entry name" value="LysM"/>
    <property type="match status" value="1"/>
</dbReference>
<name>A0A6B8KHQ3_9HYPH</name>
<dbReference type="InterPro" id="IPR039447">
    <property type="entry name" value="UreH-like_TM_dom"/>
</dbReference>
<dbReference type="CDD" id="cd00371">
    <property type="entry name" value="HMA"/>
    <property type="match status" value="1"/>
</dbReference>
<keyword evidence="1" id="KW-0479">Metal-binding</keyword>
<feature type="transmembrane region" description="Helical" evidence="3">
    <location>
        <begin position="312"/>
        <end position="335"/>
    </location>
</feature>
<gene>
    <name evidence="6" type="ORF">H2LOC_001150</name>
</gene>
<feature type="domain" description="LysM" evidence="5">
    <location>
        <begin position="493"/>
        <end position="540"/>
    </location>
</feature>
<organism evidence="6 7">
    <name type="scientific">Methylocystis heyeri</name>
    <dbReference type="NCBI Taxonomy" id="391905"/>
    <lineage>
        <taxon>Bacteria</taxon>
        <taxon>Pseudomonadati</taxon>
        <taxon>Pseudomonadota</taxon>
        <taxon>Alphaproteobacteria</taxon>
        <taxon>Hyphomicrobiales</taxon>
        <taxon>Methylocystaceae</taxon>
        <taxon>Methylocystis</taxon>
    </lineage>
</organism>
<accession>A0A6B8KHQ3</accession>
<evidence type="ECO:0000256" key="2">
    <source>
        <dbReference type="SAM" id="MobiDB-lite"/>
    </source>
</evidence>
<dbReference type="InterPro" id="IPR008972">
    <property type="entry name" value="Cupredoxin"/>
</dbReference>
<dbReference type="InterPro" id="IPR036779">
    <property type="entry name" value="LysM_dom_sf"/>
</dbReference>
<dbReference type="EMBL" id="CP046052">
    <property type="protein sequence ID" value="QGM47896.1"/>
    <property type="molecule type" value="Genomic_DNA"/>
</dbReference>
<feature type="region of interest" description="Disordered" evidence="2">
    <location>
        <begin position="346"/>
        <end position="369"/>
    </location>
</feature>
<evidence type="ECO:0000313" key="7">
    <source>
        <dbReference type="Proteomes" id="UP000309061"/>
    </source>
</evidence>
<evidence type="ECO:0000256" key="1">
    <source>
        <dbReference type="ARBA" id="ARBA00022723"/>
    </source>
</evidence>
<feature type="transmembrane region" description="Helical" evidence="3">
    <location>
        <begin position="193"/>
        <end position="215"/>
    </location>
</feature>
<dbReference type="Pfam" id="PF00403">
    <property type="entry name" value="HMA"/>
    <property type="match status" value="1"/>
</dbReference>
<dbReference type="InterPro" id="IPR006121">
    <property type="entry name" value="HMA_dom"/>
</dbReference>
<evidence type="ECO:0000259" key="4">
    <source>
        <dbReference type="PROSITE" id="PS50846"/>
    </source>
</evidence>
<dbReference type="Pfam" id="PF13386">
    <property type="entry name" value="DsbD_2"/>
    <property type="match status" value="1"/>
</dbReference>
<dbReference type="PROSITE" id="PS51782">
    <property type="entry name" value="LYSM"/>
    <property type="match status" value="1"/>
</dbReference>
<feature type="domain" description="HMA" evidence="4">
    <location>
        <begin position="4"/>
        <end position="70"/>
    </location>
</feature>
<sequence>MVPVEAMLHVHGMHCHGCEHIIETSVGKLPGILEVKADYAGETVSVAFDPKSVDLAAIRKAIEQAGYRTFELGDPARRRGPLYRLLAAASGVAAILLIVFFDTQWIGGAVEPDVARHLSLDLIFLLGLLTGFHCVGMCGGFVLSYTADDAAEGRHSYLSHILYGAGKTLSYVAIGAAFGFLGAFVAFTPLLRGMAGLFAGLFLIVFGLNMLGLFAPLRRFRLGLPAPLQRFVFSEQKRSRHRPFVIGLLNGLMIACGPLQAMYVMAAGTGSAFEGAKMLLAFALGTLPVLLGFGFAATLISSAVTHRLLRTSGIIVVVLGAVMINRGLILTASGYDLSSAIERLGGTSGSGRQSEPLAENETAHGSGAAEPLPAFQTIRMQADEFGYAPNRFVLIRGVPVKWVIDGKRITTCNRRIIAPGLGLEFDVRQGAQTIEFTPKTVGVVPWSCWMGMLRGEFDVVERPGALAAGRSASAASAQVAASRQAPSPCASVGELVVAAGDSLRGLAKRYYGKAKFWNEIAAANPGLDPLRLRPGMKIKLPRPLCEPRKIP</sequence>
<reference evidence="6 7" key="1">
    <citation type="submission" date="2019-11" db="EMBL/GenBank/DDBJ databases">
        <title>The genome sequence of Methylocystis heyeri.</title>
        <authorList>
            <person name="Oshkin I.Y."/>
            <person name="Miroshnikov K."/>
            <person name="Dedysh S.N."/>
        </authorList>
    </citation>
    <scope>NUCLEOTIDE SEQUENCE [LARGE SCALE GENOMIC DNA]</scope>
    <source>
        <strain evidence="6 7">H2</strain>
    </source>
</reference>
<dbReference type="PROSITE" id="PS50846">
    <property type="entry name" value="HMA_2"/>
    <property type="match status" value="1"/>
</dbReference>
<keyword evidence="7" id="KW-1185">Reference proteome</keyword>
<keyword evidence="3" id="KW-1133">Transmembrane helix</keyword>
<dbReference type="SMART" id="SM00257">
    <property type="entry name" value="LysM"/>
    <property type="match status" value="1"/>
</dbReference>
<dbReference type="PROSITE" id="PS01047">
    <property type="entry name" value="HMA_1"/>
    <property type="match status" value="1"/>
</dbReference>
<dbReference type="OrthoDB" id="5574095at2"/>
<dbReference type="KEGG" id="mhey:H2LOC_001150"/>
<dbReference type="PANTHER" id="PTHR42208">
    <property type="entry name" value="HEAVY METAL TRANSPORTER-RELATED"/>
    <property type="match status" value="1"/>
</dbReference>
<dbReference type="PANTHER" id="PTHR42208:SF1">
    <property type="entry name" value="HEAVY METAL TRANSPORTER"/>
    <property type="match status" value="1"/>
</dbReference>
<proteinExistence type="predicted"/>
<dbReference type="SUPFAM" id="SSF55008">
    <property type="entry name" value="HMA, heavy metal-associated domain"/>
    <property type="match status" value="1"/>
</dbReference>
<protein>
    <submittedName>
        <fullName evidence="6">LysM peptidoglycan-binding domain-containing protein</fullName>
    </submittedName>
</protein>
<evidence type="ECO:0000313" key="6">
    <source>
        <dbReference type="EMBL" id="QGM47896.1"/>
    </source>
</evidence>
<dbReference type="InterPro" id="IPR018392">
    <property type="entry name" value="LysM"/>
</dbReference>
<evidence type="ECO:0000259" key="5">
    <source>
        <dbReference type="PROSITE" id="PS51782"/>
    </source>
</evidence>
<feature type="transmembrane region" description="Helical" evidence="3">
    <location>
        <begin position="278"/>
        <end position="300"/>
    </location>
</feature>